<evidence type="ECO:0000256" key="1">
    <source>
        <dbReference type="ARBA" id="ARBA00004863"/>
    </source>
</evidence>
<keyword evidence="6" id="KW-1185">Reference proteome</keyword>
<evidence type="ECO:0000256" key="3">
    <source>
        <dbReference type="ARBA" id="ARBA00023239"/>
    </source>
</evidence>
<dbReference type="Pfam" id="PF02621">
    <property type="entry name" value="VitK2_biosynth"/>
    <property type="match status" value="1"/>
</dbReference>
<comment type="pathway">
    <text evidence="1 4">Quinol/quinone metabolism; menaquinone biosynthesis.</text>
</comment>
<dbReference type="Gene3D" id="3.40.190.10">
    <property type="entry name" value="Periplasmic binding protein-like II"/>
    <property type="match status" value="2"/>
</dbReference>
<dbReference type="PANTHER" id="PTHR37690:SF1">
    <property type="entry name" value="CHORISMATE DEHYDRATASE"/>
    <property type="match status" value="1"/>
</dbReference>
<evidence type="ECO:0000313" key="6">
    <source>
        <dbReference type="Proteomes" id="UP000004633"/>
    </source>
</evidence>
<comment type="caution">
    <text evidence="5">The sequence shown here is derived from an EMBL/GenBank/DDBJ whole genome shotgun (WGS) entry which is preliminary data.</text>
</comment>
<evidence type="ECO:0000256" key="2">
    <source>
        <dbReference type="ARBA" id="ARBA00022428"/>
    </source>
</evidence>
<protein>
    <recommendedName>
        <fullName evidence="4">Chorismate dehydratase</fullName>
        <ecNumber evidence="4">4.2.1.151</ecNumber>
    </recommendedName>
    <alternativeName>
        <fullName evidence="4">Menaquinone biosynthetic enzyme MqnA</fullName>
    </alternativeName>
</protein>
<evidence type="ECO:0000256" key="4">
    <source>
        <dbReference type="HAMAP-Rule" id="MF_00995"/>
    </source>
</evidence>
<reference evidence="5 6" key="1">
    <citation type="submission" date="2010-08" db="EMBL/GenBank/DDBJ databases">
        <authorList>
            <person name="Weinstock G."/>
            <person name="Sodergren E."/>
            <person name="Clifton S."/>
            <person name="Fulton L."/>
            <person name="Fulton B."/>
            <person name="Courtney L."/>
            <person name="Fronick C."/>
            <person name="Harrison M."/>
            <person name="Strong C."/>
            <person name="Farmer C."/>
            <person name="Delahaunty K."/>
            <person name="Markovic C."/>
            <person name="Hall O."/>
            <person name="Minx P."/>
            <person name="Tomlinson C."/>
            <person name="Mitreva M."/>
            <person name="Hou S."/>
            <person name="Chen J."/>
            <person name="Wollam A."/>
            <person name="Pepin K.H."/>
            <person name="Johnson M."/>
            <person name="Bhonagiri V."/>
            <person name="Zhang X."/>
            <person name="Suruliraj S."/>
            <person name="Warren W."/>
            <person name="Chinwalla A."/>
            <person name="Mardis E.R."/>
            <person name="Wilson R.K."/>
        </authorList>
    </citation>
    <scope>NUCLEOTIDE SEQUENCE [LARGE SCALE GENOMIC DNA]</scope>
    <source>
        <strain evidence="5 6">F0399</strain>
    </source>
</reference>
<dbReference type="PANTHER" id="PTHR37690">
    <property type="entry name" value="CHORISMATE DEHYDRATASE"/>
    <property type="match status" value="1"/>
</dbReference>
<dbReference type="GO" id="GO:0009234">
    <property type="term" value="P:menaquinone biosynthetic process"/>
    <property type="evidence" value="ECO:0007669"/>
    <property type="project" value="UniProtKB-UniRule"/>
</dbReference>
<dbReference type="STRING" id="749551.HMPREF9555_00695"/>
<dbReference type="Proteomes" id="UP000004633">
    <property type="component" value="Unassembled WGS sequence"/>
</dbReference>
<sequence>MRTGGGNVTPRLGHIAFLNVLPLTYALAHGAAEGLDILRASPARLNCALEEKGLDVSGISSITYARHAGELLILPDVCIASDGDVRSVLLVSRVPAEEIGTRRVLLSDKSASSHALLKIILRRAYQAAPDYEVRALTPADPVPDGAAASLFIGDDALELYHRPPEGCRIYDLAREWKLLTGHRMVFGIWAAARTFAAVHPAELRMIHARIKGAFDGWDRVRDAAIGEVLAGGRFTRAQLSSYLGNAVVWRLDAETIAGLRRFYAYAAEDGLIPAAPALAFAQV</sequence>
<comment type="function">
    <text evidence="4">Catalyzes the dehydration of chorismate into 3-[(1-carboxyvinyl)oxy]benzoate, a step in the biosynthesis of menaquinone (MK, vitamin K2).</text>
</comment>
<evidence type="ECO:0000313" key="5">
    <source>
        <dbReference type="EMBL" id="EFW30065.1"/>
    </source>
</evidence>
<dbReference type="EMBL" id="AECV01000009">
    <property type="protein sequence ID" value="EFW30065.1"/>
    <property type="molecule type" value="Genomic_DNA"/>
</dbReference>
<dbReference type="EC" id="4.2.1.151" evidence="4"/>
<dbReference type="InterPro" id="IPR030868">
    <property type="entry name" value="MqnA"/>
</dbReference>
<keyword evidence="2 4" id="KW-0474">Menaquinone biosynthesis</keyword>
<dbReference type="AlphaFoldDB" id="E7N144"/>
<comment type="similarity">
    <text evidence="4">Belongs to the MqnA/MqnD family. MqnA subfamily.</text>
</comment>
<dbReference type="GO" id="GO:0016836">
    <property type="term" value="F:hydro-lyase activity"/>
    <property type="evidence" value="ECO:0007669"/>
    <property type="project" value="UniProtKB-UniRule"/>
</dbReference>
<gene>
    <name evidence="4" type="primary">mqnA</name>
    <name evidence="5" type="ORF">HMPREF9555_00695</name>
</gene>
<comment type="catalytic activity">
    <reaction evidence="4">
        <text>chorismate = 3-[(1-carboxyvinyl)-oxy]benzoate + H2O</text>
        <dbReference type="Rhea" id="RHEA:40051"/>
        <dbReference type="ChEBI" id="CHEBI:15377"/>
        <dbReference type="ChEBI" id="CHEBI:29748"/>
        <dbReference type="ChEBI" id="CHEBI:76981"/>
        <dbReference type="EC" id="4.2.1.151"/>
    </reaction>
</comment>
<keyword evidence="3 4" id="KW-0456">Lyase</keyword>
<dbReference type="UniPathway" id="UPA00079"/>
<dbReference type="HOGENOM" id="CLU_059898_0_0_9"/>
<name>E7N144_9FIRM</name>
<dbReference type="HAMAP" id="MF_00995">
    <property type="entry name" value="MqnA"/>
    <property type="match status" value="1"/>
</dbReference>
<organism evidence="5 6">
    <name type="scientific">Selenomonas artemidis F0399</name>
    <dbReference type="NCBI Taxonomy" id="749551"/>
    <lineage>
        <taxon>Bacteria</taxon>
        <taxon>Bacillati</taxon>
        <taxon>Bacillota</taxon>
        <taxon>Negativicutes</taxon>
        <taxon>Selenomonadales</taxon>
        <taxon>Selenomonadaceae</taxon>
        <taxon>Selenomonas</taxon>
    </lineage>
</organism>
<dbReference type="SUPFAM" id="SSF53850">
    <property type="entry name" value="Periplasmic binding protein-like II"/>
    <property type="match status" value="1"/>
</dbReference>
<dbReference type="CDD" id="cd13634">
    <property type="entry name" value="PBP2_Sco4506"/>
    <property type="match status" value="1"/>
</dbReference>
<proteinExistence type="inferred from homology"/>
<dbReference type="InterPro" id="IPR003773">
    <property type="entry name" value="Menaquinone_biosynth"/>
</dbReference>
<accession>E7N144</accession>